<dbReference type="Proteomes" id="UP001149165">
    <property type="component" value="Unassembled WGS sequence"/>
</dbReference>
<protein>
    <submittedName>
        <fullName evidence="2">Uncharacterized protein</fullName>
    </submittedName>
</protein>
<accession>A0A9W9KRL6</accession>
<feature type="region of interest" description="Disordered" evidence="1">
    <location>
        <begin position="400"/>
        <end position="439"/>
    </location>
</feature>
<feature type="region of interest" description="Disordered" evidence="1">
    <location>
        <begin position="1"/>
        <end position="263"/>
    </location>
</feature>
<evidence type="ECO:0000313" key="2">
    <source>
        <dbReference type="EMBL" id="KAJ5115773.1"/>
    </source>
</evidence>
<feature type="compositionally biased region" description="Basic residues" evidence="1">
    <location>
        <begin position="79"/>
        <end position="88"/>
    </location>
</feature>
<feature type="compositionally biased region" description="Basic residues" evidence="1">
    <location>
        <begin position="248"/>
        <end position="263"/>
    </location>
</feature>
<dbReference type="EMBL" id="JAPQKH010000001">
    <property type="protein sequence ID" value="KAJ5115773.1"/>
    <property type="molecule type" value="Genomic_DNA"/>
</dbReference>
<sequence>MTTAVLAASITKEKREPLGTIRMAAQTARSGSGSGSGRGRPATRLSASKQGLEDITQRQSQHEGKRKANYEEDDEGFRFSRKPVKKSRPSIEPVAEEGSDVENAHVPPKSTPRRGRPPKKRVEEVHRHGHGQGDSATNGNGNGTGKEKGKGKGHSTELPRRSNKRPVQSIETDPEPEPERTRSRNYDSPGNAHEKKGKRGRPARSKVETQTQTEMNGFRSPEPSAGKTIPLPAADTPVIQRNKELRGAKGKGRRRSSLGMRGRRASSLIDSGASNALPHREVGTADFYKHIADEGLSEPRRMRQLLIWCATRALGDKPMGSKYSQEDQSARLAARVIQDELLKDFSSNADLSNWFNREDINPPTVVVKKPNPRNVQNTDKIKELEEQIQKLQKERHALNGLLKQPPIPPLNIAESPKSKSKSNPNQSHSSSSHDQIDSSLLDPSQQAILTSLLSSSQNQPRSQSQSNNISHTPSTNPLPLSPSTVSSRLSKITTGLAPTLDAFAAGIHDIELYRSSADSVSSRILRICAERLEERDALNTRQRIEIEGEGEHDEQRERKYSIERPREDLGIILGALSRVERR</sequence>
<dbReference type="GO" id="GO:0007059">
    <property type="term" value="P:chromosome segregation"/>
    <property type="evidence" value="ECO:0007669"/>
    <property type="project" value="InterPro"/>
</dbReference>
<feature type="region of interest" description="Disordered" evidence="1">
    <location>
        <begin position="361"/>
        <end position="380"/>
    </location>
</feature>
<feature type="compositionally biased region" description="Low complexity" evidence="1">
    <location>
        <begin position="421"/>
        <end position="439"/>
    </location>
</feature>
<dbReference type="InterPro" id="IPR013218">
    <property type="entry name" value="Dsn1/Mis13"/>
</dbReference>
<dbReference type="Pfam" id="PF08202">
    <property type="entry name" value="MIS13"/>
    <property type="match status" value="1"/>
</dbReference>
<dbReference type="OrthoDB" id="3364649at2759"/>
<feature type="compositionally biased region" description="Basic and acidic residues" evidence="1">
    <location>
        <begin position="145"/>
        <end position="160"/>
    </location>
</feature>
<name>A0A9W9KRL6_9EURO</name>
<feature type="compositionally biased region" description="Basic residues" evidence="1">
    <location>
        <begin position="195"/>
        <end position="204"/>
    </location>
</feature>
<organism evidence="2 3">
    <name type="scientific">Penicillium angulare</name>
    <dbReference type="NCBI Taxonomy" id="116970"/>
    <lineage>
        <taxon>Eukaryota</taxon>
        <taxon>Fungi</taxon>
        <taxon>Dikarya</taxon>
        <taxon>Ascomycota</taxon>
        <taxon>Pezizomycotina</taxon>
        <taxon>Eurotiomycetes</taxon>
        <taxon>Eurotiomycetidae</taxon>
        <taxon>Eurotiales</taxon>
        <taxon>Aspergillaceae</taxon>
        <taxon>Penicillium</taxon>
    </lineage>
</organism>
<feature type="region of interest" description="Disordered" evidence="1">
    <location>
        <begin position="453"/>
        <end position="486"/>
    </location>
</feature>
<evidence type="ECO:0000313" key="3">
    <source>
        <dbReference type="Proteomes" id="UP001149165"/>
    </source>
</evidence>
<reference evidence="2" key="1">
    <citation type="submission" date="2022-11" db="EMBL/GenBank/DDBJ databases">
        <authorList>
            <person name="Petersen C."/>
        </authorList>
    </citation>
    <scope>NUCLEOTIDE SEQUENCE</scope>
    <source>
        <strain evidence="2">IBT 30069</strain>
    </source>
</reference>
<feature type="compositionally biased region" description="Low complexity" evidence="1">
    <location>
        <begin position="361"/>
        <end position="377"/>
    </location>
</feature>
<comment type="caution">
    <text evidence="2">The sequence shown here is derived from an EMBL/GenBank/DDBJ whole genome shotgun (WGS) entry which is preliminary data.</text>
</comment>
<evidence type="ECO:0000256" key="1">
    <source>
        <dbReference type="SAM" id="MobiDB-lite"/>
    </source>
</evidence>
<dbReference type="PANTHER" id="PTHR14778">
    <property type="entry name" value="KINETOCHORE-ASSOCIATED PROTEIN DSN1 HOMOLOG"/>
    <property type="match status" value="1"/>
</dbReference>
<feature type="compositionally biased region" description="Basic and acidic residues" evidence="1">
    <location>
        <begin position="51"/>
        <end position="70"/>
    </location>
</feature>
<gene>
    <name evidence="2" type="ORF">N7456_000121</name>
</gene>
<keyword evidence="3" id="KW-1185">Reference proteome</keyword>
<reference evidence="2" key="2">
    <citation type="journal article" date="2023" name="IMA Fungus">
        <title>Comparative genomic study of the Penicillium genus elucidates a diverse pangenome and 15 lateral gene transfer events.</title>
        <authorList>
            <person name="Petersen C."/>
            <person name="Sorensen T."/>
            <person name="Nielsen M.R."/>
            <person name="Sondergaard T.E."/>
            <person name="Sorensen J.L."/>
            <person name="Fitzpatrick D.A."/>
            <person name="Frisvad J.C."/>
            <person name="Nielsen K.L."/>
        </authorList>
    </citation>
    <scope>NUCLEOTIDE SEQUENCE</scope>
    <source>
        <strain evidence="2">IBT 30069</strain>
    </source>
</reference>
<dbReference type="GO" id="GO:0051301">
    <property type="term" value="P:cell division"/>
    <property type="evidence" value="ECO:0007669"/>
    <property type="project" value="InterPro"/>
</dbReference>
<dbReference type="GO" id="GO:0000444">
    <property type="term" value="C:MIS12/MIND type complex"/>
    <property type="evidence" value="ECO:0007669"/>
    <property type="project" value="InterPro"/>
</dbReference>
<dbReference type="AlphaFoldDB" id="A0A9W9KRL6"/>
<dbReference type="PANTHER" id="PTHR14778:SF2">
    <property type="entry name" value="KINETOCHORE-ASSOCIATED PROTEIN DSN1 HOMOLOG"/>
    <property type="match status" value="1"/>
</dbReference>
<proteinExistence type="predicted"/>